<proteinExistence type="predicted"/>
<comment type="caution">
    <text evidence="2">The sequence shown here is derived from an EMBL/GenBank/DDBJ whole genome shotgun (WGS) entry which is preliminary data.</text>
</comment>
<dbReference type="AlphaFoldDB" id="A0A8X7VJZ8"/>
<evidence type="ECO:0000313" key="3">
    <source>
        <dbReference type="Proteomes" id="UP000886595"/>
    </source>
</evidence>
<dbReference type="OrthoDB" id="10481808at2759"/>
<protein>
    <submittedName>
        <fullName evidence="2">Uncharacterized protein</fullName>
    </submittedName>
</protein>
<sequence length="142" mass="15065">MYKVGSNPAVAAIANASEVTKVATMTVAEIFAFLKHKPGTIDDVDMPKVWKCEGCWSCKVNRDMGAHHGKPTPQSLVVTIGQTQKFRIQFNAGDDSEPILGASVASKSSLHSTCCASSSGEASAPTNTSEEKKEAKHARLSN</sequence>
<name>A0A8X7VJZ8_BRACI</name>
<gene>
    <name evidence="2" type="ORF">Bca52824_024193</name>
</gene>
<dbReference type="Proteomes" id="UP000886595">
    <property type="component" value="Unassembled WGS sequence"/>
</dbReference>
<accession>A0A8X7VJZ8</accession>
<reference evidence="2 3" key="1">
    <citation type="submission" date="2020-02" db="EMBL/GenBank/DDBJ databases">
        <authorList>
            <person name="Ma Q."/>
            <person name="Huang Y."/>
            <person name="Song X."/>
            <person name="Pei D."/>
        </authorList>
    </citation>
    <scope>NUCLEOTIDE SEQUENCE [LARGE SCALE GENOMIC DNA]</scope>
    <source>
        <strain evidence="2">Sxm20200214</strain>
        <tissue evidence="2">Leaf</tissue>
    </source>
</reference>
<dbReference type="EMBL" id="JAAMPC010000005">
    <property type="protein sequence ID" value="KAG2312636.1"/>
    <property type="molecule type" value="Genomic_DNA"/>
</dbReference>
<evidence type="ECO:0000313" key="2">
    <source>
        <dbReference type="EMBL" id="KAG2312636.1"/>
    </source>
</evidence>
<feature type="region of interest" description="Disordered" evidence="1">
    <location>
        <begin position="116"/>
        <end position="142"/>
    </location>
</feature>
<evidence type="ECO:0000256" key="1">
    <source>
        <dbReference type="SAM" id="MobiDB-lite"/>
    </source>
</evidence>
<keyword evidence="3" id="KW-1185">Reference proteome</keyword>
<organism evidence="2 3">
    <name type="scientific">Brassica carinata</name>
    <name type="common">Ethiopian mustard</name>
    <name type="synonym">Abyssinian cabbage</name>
    <dbReference type="NCBI Taxonomy" id="52824"/>
    <lineage>
        <taxon>Eukaryota</taxon>
        <taxon>Viridiplantae</taxon>
        <taxon>Streptophyta</taxon>
        <taxon>Embryophyta</taxon>
        <taxon>Tracheophyta</taxon>
        <taxon>Spermatophyta</taxon>
        <taxon>Magnoliopsida</taxon>
        <taxon>eudicotyledons</taxon>
        <taxon>Gunneridae</taxon>
        <taxon>Pentapetalae</taxon>
        <taxon>rosids</taxon>
        <taxon>malvids</taxon>
        <taxon>Brassicales</taxon>
        <taxon>Brassicaceae</taxon>
        <taxon>Brassiceae</taxon>
        <taxon>Brassica</taxon>
    </lineage>
</organism>